<accession>A0A6G1GPV8</accession>
<reference evidence="3" key="1">
    <citation type="journal article" date="2020" name="Stud. Mycol.">
        <title>101 Dothideomycetes genomes: a test case for predicting lifestyles and emergence of pathogens.</title>
        <authorList>
            <person name="Haridas S."/>
            <person name="Albert R."/>
            <person name="Binder M."/>
            <person name="Bloem J."/>
            <person name="Labutti K."/>
            <person name="Salamov A."/>
            <person name="Andreopoulos B."/>
            <person name="Baker S."/>
            <person name="Barry K."/>
            <person name="Bills G."/>
            <person name="Bluhm B."/>
            <person name="Cannon C."/>
            <person name="Castanera R."/>
            <person name="Culley D."/>
            <person name="Daum C."/>
            <person name="Ezra D."/>
            <person name="Gonzalez J."/>
            <person name="Henrissat B."/>
            <person name="Kuo A."/>
            <person name="Liang C."/>
            <person name="Lipzen A."/>
            <person name="Lutzoni F."/>
            <person name="Magnuson J."/>
            <person name="Mondo S."/>
            <person name="Nolan M."/>
            <person name="Ohm R."/>
            <person name="Pangilinan J."/>
            <person name="Park H.-J."/>
            <person name="Ramirez L."/>
            <person name="Alfaro M."/>
            <person name="Sun H."/>
            <person name="Tritt A."/>
            <person name="Yoshinaga Y."/>
            <person name="Zwiers L.-H."/>
            <person name="Turgeon B."/>
            <person name="Goodwin S."/>
            <person name="Spatafora J."/>
            <person name="Crous P."/>
            <person name="Grigoriev I."/>
        </authorList>
    </citation>
    <scope>NUCLEOTIDE SEQUENCE</scope>
    <source>
        <strain evidence="3">CBS 113979</strain>
    </source>
</reference>
<feature type="region of interest" description="Disordered" evidence="1">
    <location>
        <begin position="497"/>
        <end position="572"/>
    </location>
</feature>
<keyword evidence="2" id="KW-0472">Membrane</keyword>
<dbReference type="AlphaFoldDB" id="A0A6G1GPV8"/>
<feature type="region of interest" description="Disordered" evidence="1">
    <location>
        <begin position="260"/>
        <end position="287"/>
    </location>
</feature>
<evidence type="ECO:0000313" key="4">
    <source>
        <dbReference type="Proteomes" id="UP000800041"/>
    </source>
</evidence>
<dbReference type="EMBL" id="ML977178">
    <property type="protein sequence ID" value="KAF1983006.1"/>
    <property type="molecule type" value="Genomic_DNA"/>
</dbReference>
<keyword evidence="2" id="KW-1133">Transmembrane helix</keyword>
<feature type="compositionally biased region" description="Basic and acidic residues" evidence="1">
    <location>
        <begin position="106"/>
        <end position="116"/>
    </location>
</feature>
<feature type="region of interest" description="Disordered" evidence="1">
    <location>
        <begin position="31"/>
        <end position="70"/>
    </location>
</feature>
<dbReference type="PANTHER" id="PTHR42088:SF1">
    <property type="entry name" value="YALI0F10131P"/>
    <property type="match status" value="1"/>
</dbReference>
<sequence>MHRLQHSHINRHARSWDTSYVQASTHQFAAIELPTRSIEQRSPGSQTRDTSSATTSCNDSQENNTCQKPTDSSATLPIALGAAIPIVCALVVLFILHRRHVRKQRAEDLADPHKSLDFGLDPAAPTGTKKKGKKGGKKDIPEMVVTDTDRSRRIRGMSMDMDLGSPYILPGNLNSSRESVRSMSRSMNDEHDPYRPVTFMKGDNPQYPRMRGDNSSVYTGSSLGTDVQANLLKNAQNMSQSFPKRGDSKVPSDNASTVLSEQTTLVSSPQANSSSKEMLNPTGYETERDSYSNKEAQMLQKELHYPLHHSQDQLKPTIPTVNVRESAMSPDAALLDARADPANHVDDGAPPRLQSYEANVQSLNSSFMGDFNDFNLGNMDLSQQASAEPPRQQALDALSAGSEGLTAQSLAHDPRRLSVRPLPPDEPNENPEERANRIRSFYKEYFDDSKTGPQPSKATPAGGYYEDYGQEYLNEVPMVDPASGNFVVAARAPFAQPMTRRAMTPPPRAPPKFRGNGSRHTSNGSGQFPLPRGHMSSGSSGMHPPRGRSATQSSNRRPLPPPAPLTTLPTPHMLKDDNIMLFNPLDFAPPPTFKDRQAGRRPQSPLGEKRPYSPSVRPHTPLASSFDELAPMPSPHMLRKSGTFTALDFAPPGRVFRGDNGSDAGSIRSARSGVSTMHNNAMRAGAYRVSRIPKEVAGSKDDLAAALKPKWDMNR</sequence>
<feature type="compositionally biased region" description="Polar residues" evidence="1">
    <location>
        <begin position="260"/>
        <end position="277"/>
    </location>
</feature>
<evidence type="ECO:0000313" key="3">
    <source>
        <dbReference type="EMBL" id="KAF1983006.1"/>
    </source>
</evidence>
<feature type="compositionally biased region" description="Low complexity" evidence="1">
    <location>
        <begin position="531"/>
        <end position="549"/>
    </location>
</feature>
<protein>
    <submittedName>
        <fullName evidence="3">Uncharacterized protein</fullName>
    </submittedName>
</protein>
<feature type="transmembrane region" description="Helical" evidence="2">
    <location>
        <begin position="78"/>
        <end position="96"/>
    </location>
</feature>
<feature type="compositionally biased region" description="Polar residues" evidence="1">
    <location>
        <begin position="40"/>
        <end position="70"/>
    </location>
</feature>
<keyword evidence="4" id="KW-1185">Reference proteome</keyword>
<feature type="region of interest" description="Disordered" evidence="1">
    <location>
        <begin position="383"/>
        <end position="434"/>
    </location>
</feature>
<feature type="region of interest" description="Disordered" evidence="1">
    <location>
        <begin position="186"/>
        <end position="209"/>
    </location>
</feature>
<organism evidence="3 4">
    <name type="scientific">Aulographum hederae CBS 113979</name>
    <dbReference type="NCBI Taxonomy" id="1176131"/>
    <lineage>
        <taxon>Eukaryota</taxon>
        <taxon>Fungi</taxon>
        <taxon>Dikarya</taxon>
        <taxon>Ascomycota</taxon>
        <taxon>Pezizomycotina</taxon>
        <taxon>Dothideomycetes</taxon>
        <taxon>Pleosporomycetidae</taxon>
        <taxon>Aulographales</taxon>
        <taxon>Aulographaceae</taxon>
    </lineage>
</organism>
<dbReference type="Proteomes" id="UP000800041">
    <property type="component" value="Unassembled WGS sequence"/>
</dbReference>
<gene>
    <name evidence="3" type="ORF">K402DRAFT_180550</name>
</gene>
<name>A0A6G1GPV8_9PEZI</name>
<feature type="region of interest" description="Disordered" evidence="1">
    <location>
        <begin position="106"/>
        <end position="139"/>
    </location>
</feature>
<feature type="region of interest" description="Disordered" evidence="1">
    <location>
        <begin position="585"/>
        <end position="623"/>
    </location>
</feature>
<evidence type="ECO:0000256" key="1">
    <source>
        <dbReference type="SAM" id="MobiDB-lite"/>
    </source>
</evidence>
<proteinExistence type="predicted"/>
<keyword evidence="2" id="KW-0812">Transmembrane</keyword>
<dbReference type="OrthoDB" id="5417135at2759"/>
<evidence type="ECO:0000256" key="2">
    <source>
        <dbReference type="SAM" id="Phobius"/>
    </source>
</evidence>
<dbReference type="PANTHER" id="PTHR42088">
    <property type="entry name" value="YALI0F10131P"/>
    <property type="match status" value="1"/>
</dbReference>